<reference evidence="2" key="1">
    <citation type="submission" date="2017-08" db="EMBL/GenBank/DDBJ databases">
        <authorList>
            <person name="Polle J.E."/>
            <person name="Barry K."/>
            <person name="Cushman J."/>
            <person name="Schmutz J."/>
            <person name="Tran D."/>
            <person name="Hathwaick L.T."/>
            <person name="Yim W.C."/>
            <person name="Jenkins J."/>
            <person name="Mckie-Krisberg Z.M."/>
            <person name="Prochnik S."/>
            <person name="Lindquist E."/>
            <person name="Dockter R.B."/>
            <person name="Adam C."/>
            <person name="Molina H."/>
            <person name="Bunkerborg J."/>
            <person name="Jin E."/>
            <person name="Buchheim M."/>
            <person name="Magnuson J."/>
        </authorList>
    </citation>
    <scope>NUCLEOTIDE SEQUENCE</scope>
    <source>
        <strain evidence="2">CCAP 19/18</strain>
    </source>
</reference>
<keyword evidence="3" id="KW-1185">Reference proteome</keyword>
<dbReference type="EMBL" id="MU069678">
    <property type="protein sequence ID" value="KAF5836041.1"/>
    <property type="molecule type" value="Genomic_DNA"/>
</dbReference>
<protein>
    <recommendedName>
        <fullName evidence="1">BBS7 helical hairpin domain-containing protein</fullName>
    </recommendedName>
</protein>
<sequence length="90" mass="10506">MQELKMQDSDVLSYLPPVYKKVLENADQARAEFKEQPKNLEHLVTIARDQYQDFCKLTGIPAQKQRVQKLEQLLLDARTSLEEVLEFILS</sequence>
<comment type="caution">
    <text evidence="2">The sequence shown here is derived from an EMBL/GenBank/DDBJ whole genome shotgun (WGS) entry which is preliminary data.</text>
</comment>
<dbReference type="Pfam" id="PF23349">
    <property type="entry name" value="BBS7_hp"/>
    <property type="match status" value="1"/>
</dbReference>
<evidence type="ECO:0000259" key="1">
    <source>
        <dbReference type="Pfam" id="PF23349"/>
    </source>
</evidence>
<dbReference type="PANTHER" id="PTHR16074:SF4">
    <property type="entry name" value="BARDET-BIEDL SYNDROME 7 PROTEIN"/>
    <property type="match status" value="1"/>
</dbReference>
<dbReference type="InterPro" id="IPR056335">
    <property type="entry name" value="BBS7_hairpin"/>
</dbReference>
<evidence type="ECO:0000313" key="2">
    <source>
        <dbReference type="EMBL" id="KAF5836041.1"/>
    </source>
</evidence>
<accession>A0ABQ7GN51</accession>
<dbReference type="PANTHER" id="PTHR16074">
    <property type="entry name" value="BARDET-BIEDL SYNDROME 7 PROTEIN"/>
    <property type="match status" value="1"/>
</dbReference>
<gene>
    <name evidence="2" type="ORF">DUNSADRAFT_6562</name>
</gene>
<organism evidence="2 3">
    <name type="scientific">Dunaliella salina</name>
    <name type="common">Green alga</name>
    <name type="synonym">Protococcus salinus</name>
    <dbReference type="NCBI Taxonomy" id="3046"/>
    <lineage>
        <taxon>Eukaryota</taxon>
        <taxon>Viridiplantae</taxon>
        <taxon>Chlorophyta</taxon>
        <taxon>core chlorophytes</taxon>
        <taxon>Chlorophyceae</taxon>
        <taxon>CS clade</taxon>
        <taxon>Chlamydomonadales</taxon>
        <taxon>Dunaliellaceae</taxon>
        <taxon>Dunaliella</taxon>
    </lineage>
</organism>
<name>A0ABQ7GN51_DUNSA</name>
<dbReference type="Proteomes" id="UP000815325">
    <property type="component" value="Unassembled WGS sequence"/>
</dbReference>
<proteinExistence type="predicted"/>
<evidence type="ECO:0000313" key="3">
    <source>
        <dbReference type="Proteomes" id="UP000815325"/>
    </source>
</evidence>
<feature type="domain" description="BBS7 helical hairpin" evidence="1">
    <location>
        <begin position="1"/>
        <end position="87"/>
    </location>
</feature>